<reference evidence="2" key="1">
    <citation type="submission" date="2012-12" db="EMBL/GenBank/DDBJ databases">
        <title>Genomics of marine cyanopodoviruses.</title>
        <authorList>
            <person name="Huang S."/>
            <person name="Chen F."/>
        </authorList>
    </citation>
    <scope>NUCLEOTIDE SEQUENCE [LARGE SCALE GENOMIC DNA]</scope>
</reference>
<gene>
    <name evidence="1" type="ORF">S-CBP2_0029</name>
</gene>
<dbReference type="EMBL" id="KC310806">
    <property type="protein sequence ID" value="AGK86735.1"/>
    <property type="molecule type" value="Genomic_DNA"/>
</dbReference>
<keyword evidence="2" id="KW-1185">Reference proteome</keyword>
<name>A0A096VKZ6_9CAUD</name>
<dbReference type="RefSeq" id="YP_009103137.1">
    <property type="nucleotide sequence ID" value="NC_025455.1"/>
</dbReference>
<evidence type="ECO:0000313" key="2">
    <source>
        <dbReference type="Proteomes" id="UP000030041"/>
    </source>
</evidence>
<protein>
    <submittedName>
        <fullName evidence="1">Uncharacterized protein</fullName>
    </submittedName>
</protein>
<accession>A0A096VKZ6</accession>
<dbReference type="GeneID" id="22112055"/>
<dbReference type="Proteomes" id="UP000030041">
    <property type="component" value="Segment"/>
</dbReference>
<proteinExistence type="predicted"/>
<dbReference type="OrthoDB" id="25156at10239"/>
<evidence type="ECO:0000313" key="1">
    <source>
        <dbReference type="EMBL" id="AGK86735.1"/>
    </source>
</evidence>
<dbReference type="KEGG" id="vg:22112055"/>
<reference evidence="1 2" key="2">
    <citation type="journal article" date="2015" name="PLoS ONE">
        <title>Comparative Genomic and Phylogenomic Analyses Reveal a Conserved Core Genome Shared by Estuarine and Oceanic Cyanopodoviruses.</title>
        <authorList>
            <person name="Huang S."/>
            <person name="Zhang S."/>
            <person name="Jiao N."/>
            <person name="Chen F."/>
        </authorList>
    </citation>
    <scope>NUCLEOTIDE SEQUENCE [LARGE SCALE GENOMIC DNA]</scope>
</reference>
<organism evidence="1 2">
    <name type="scientific">Synechococcus phage S-CBP2</name>
    <dbReference type="NCBI Taxonomy" id="756277"/>
    <lineage>
        <taxon>Viruses</taxon>
        <taxon>Duplodnaviria</taxon>
        <taxon>Heunggongvirae</taxon>
        <taxon>Uroviricota</taxon>
        <taxon>Caudoviricetes</taxon>
        <taxon>Autographivirales</taxon>
        <taxon>Kembevirus</taxon>
        <taxon>Kembevirus SCBP2</taxon>
    </lineage>
</organism>
<sequence>MFITETLGLSDIPVQALSRLIEQLDEIYPDKMPDYSLSEKEFAFRAGQVSVVRTLKYKLNVLKGDD</sequence>